<keyword evidence="4" id="KW-1185">Reference proteome</keyword>
<comment type="similarity">
    <text evidence="1">Belongs to the LOB domain-containing protein family.</text>
</comment>
<protein>
    <submittedName>
        <fullName evidence="3">DUF260 domain-containing protein</fullName>
    </submittedName>
</protein>
<evidence type="ECO:0000313" key="4">
    <source>
        <dbReference type="Proteomes" id="UP000187406"/>
    </source>
</evidence>
<organism evidence="3 4">
    <name type="scientific">Cephalotus follicularis</name>
    <name type="common">Albany pitcher plant</name>
    <dbReference type="NCBI Taxonomy" id="3775"/>
    <lineage>
        <taxon>Eukaryota</taxon>
        <taxon>Viridiplantae</taxon>
        <taxon>Streptophyta</taxon>
        <taxon>Embryophyta</taxon>
        <taxon>Tracheophyta</taxon>
        <taxon>Spermatophyta</taxon>
        <taxon>Magnoliopsida</taxon>
        <taxon>eudicotyledons</taxon>
        <taxon>Gunneridae</taxon>
        <taxon>Pentapetalae</taxon>
        <taxon>rosids</taxon>
        <taxon>fabids</taxon>
        <taxon>Oxalidales</taxon>
        <taxon>Cephalotaceae</taxon>
        <taxon>Cephalotus</taxon>
    </lineage>
</organism>
<dbReference type="InterPro" id="IPR004883">
    <property type="entry name" value="LOB"/>
</dbReference>
<dbReference type="STRING" id="3775.A0A1Q3DID9"/>
<reference evidence="4" key="1">
    <citation type="submission" date="2016-04" db="EMBL/GenBank/DDBJ databases">
        <title>Cephalotus genome sequencing.</title>
        <authorList>
            <person name="Fukushima K."/>
            <person name="Hasebe M."/>
            <person name="Fang X."/>
        </authorList>
    </citation>
    <scope>NUCLEOTIDE SEQUENCE [LARGE SCALE GENOMIC DNA]</scope>
    <source>
        <strain evidence="4">cv. St1</strain>
    </source>
</reference>
<sequence length="177" mass="19609">MRMSCNGCRVLRKGCNPDCIIRSCIQWIKSSDSQANATLFLAKFYGRAGLLNLIEAGPDYLRPAIFRSLLYEACGRIVDPINGSVGLLSNGNWAKCQSAVDEVLLNGLPIRQNPSSNVAAQHQILPLNAHDIRHVSKNFNSTRDFGKARTPTRFKNSVNRSSLVISREMGSVEKMRT</sequence>
<evidence type="ECO:0000259" key="2">
    <source>
        <dbReference type="PROSITE" id="PS50891"/>
    </source>
</evidence>
<accession>A0A1Q3DID9</accession>
<dbReference type="EMBL" id="BDDD01009261">
    <property type="protein sequence ID" value="GAV92267.1"/>
    <property type="molecule type" value="Genomic_DNA"/>
</dbReference>
<name>A0A1Q3DID9_CEPFO</name>
<dbReference type="PANTHER" id="PTHR31304">
    <property type="entry name" value="LOB DOMAIN-CONTAINING PROTEIN 38"/>
    <property type="match status" value="1"/>
</dbReference>
<feature type="domain" description="LOB" evidence="2">
    <location>
        <begin position="3"/>
        <end position="109"/>
    </location>
</feature>
<gene>
    <name evidence="3" type="ORF">CFOL_v3_35648</name>
</gene>
<dbReference type="OrthoDB" id="1922547at2759"/>
<dbReference type="PANTHER" id="PTHR31304:SF64">
    <property type="entry name" value="LOB DOMAIN-CONTAINING PROTEIN 42"/>
    <property type="match status" value="1"/>
</dbReference>
<proteinExistence type="inferred from homology"/>
<dbReference type="GO" id="GO:0010468">
    <property type="term" value="P:regulation of gene expression"/>
    <property type="evidence" value="ECO:0007669"/>
    <property type="project" value="TreeGrafter"/>
</dbReference>
<comment type="caution">
    <text evidence="3">The sequence shown here is derived from an EMBL/GenBank/DDBJ whole genome shotgun (WGS) entry which is preliminary data.</text>
</comment>
<dbReference type="AlphaFoldDB" id="A0A1Q3DID9"/>
<dbReference type="Pfam" id="PF03195">
    <property type="entry name" value="LOB"/>
    <property type="match status" value="1"/>
</dbReference>
<dbReference type="Proteomes" id="UP000187406">
    <property type="component" value="Unassembled WGS sequence"/>
</dbReference>
<evidence type="ECO:0000313" key="3">
    <source>
        <dbReference type="EMBL" id="GAV92267.1"/>
    </source>
</evidence>
<evidence type="ECO:0000256" key="1">
    <source>
        <dbReference type="ARBA" id="ARBA00005474"/>
    </source>
</evidence>
<dbReference type="PROSITE" id="PS50891">
    <property type="entry name" value="LOB"/>
    <property type="match status" value="1"/>
</dbReference>
<dbReference type="InParanoid" id="A0A1Q3DID9"/>